<evidence type="ECO:0000256" key="9">
    <source>
        <dbReference type="ARBA" id="ARBA00023211"/>
    </source>
</evidence>
<comment type="catalytic activity">
    <reaction evidence="10">
        <text>gamma-L-glutamyl-L-cysteine + glycine + ATP = glutathione + ADP + phosphate + H(+)</text>
        <dbReference type="Rhea" id="RHEA:13557"/>
        <dbReference type="ChEBI" id="CHEBI:15378"/>
        <dbReference type="ChEBI" id="CHEBI:30616"/>
        <dbReference type="ChEBI" id="CHEBI:43474"/>
        <dbReference type="ChEBI" id="CHEBI:57305"/>
        <dbReference type="ChEBI" id="CHEBI:57925"/>
        <dbReference type="ChEBI" id="CHEBI:58173"/>
        <dbReference type="ChEBI" id="CHEBI:456216"/>
        <dbReference type="EC" id="6.3.2.3"/>
    </reaction>
</comment>
<dbReference type="InterPro" id="IPR004218">
    <property type="entry name" value="GSHS_ATP-bd"/>
</dbReference>
<dbReference type="PANTHER" id="PTHR21621:SF4">
    <property type="entry name" value="GLUTATHIONE SYNTHETASE"/>
    <property type="match status" value="1"/>
</dbReference>
<dbReference type="Pfam" id="PF02951">
    <property type="entry name" value="GSH-S_N"/>
    <property type="match status" value="1"/>
</dbReference>
<evidence type="ECO:0000256" key="2">
    <source>
        <dbReference type="ARBA" id="ARBA00001946"/>
    </source>
</evidence>
<evidence type="ECO:0000256" key="5">
    <source>
        <dbReference type="ARBA" id="ARBA00022723"/>
    </source>
</evidence>
<dbReference type="PROSITE" id="PS50975">
    <property type="entry name" value="ATP_GRASP"/>
    <property type="match status" value="1"/>
</dbReference>
<evidence type="ECO:0000259" key="11">
    <source>
        <dbReference type="PROSITE" id="PS50975"/>
    </source>
</evidence>
<keyword evidence="4 10" id="KW-0317">Glutathione biosynthesis</keyword>
<sequence>MSKKKLKIVFIMDPASAIDRRHDTSLAIMMECLHRGHEVIYVVAKDLRLTHDTLKAEAAWLRAADRTQGFQTSKTDTFILHEADVIFIRKDPPINTEYLYMAHQLTSLTGRVPMVNSPESLLRFNEKLFTFQFPKWQTPSLVTSQTNAILEFQKQIGDDLILKPLNLRGGERIKRLPQDSQEAETIIEEVTQQGKETVLAQRFLKGVETKGDKRLIVWNGKLVGSFRRMPPKGNYIANMSAGGQAVAADPTAEEEAMVKEMIPVFKPAGIRLAGLDLIDGFLTEINITSPAGFWEYEHLHGINLAILVLDDVEAGRI</sequence>
<evidence type="ECO:0000256" key="8">
    <source>
        <dbReference type="ARBA" id="ARBA00022842"/>
    </source>
</evidence>
<dbReference type="Gene3D" id="3.40.50.20">
    <property type="match status" value="1"/>
</dbReference>
<evidence type="ECO:0000256" key="4">
    <source>
        <dbReference type="ARBA" id="ARBA00022684"/>
    </source>
</evidence>
<dbReference type="InterPro" id="IPR011761">
    <property type="entry name" value="ATP-grasp"/>
</dbReference>
<evidence type="ECO:0000256" key="3">
    <source>
        <dbReference type="ARBA" id="ARBA00022598"/>
    </source>
</evidence>
<evidence type="ECO:0000313" key="13">
    <source>
        <dbReference type="Proteomes" id="UP000230859"/>
    </source>
</evidence>
<dbReference type="EC" id="6.3.2.3" evidence="10"/>
<evidence type="ECO:0000256" key="6">
    <source>
        <dbReference type="ARBA" id="ARBA00022741"/>
    </source>
</evidence>
<dbReference type="InterPro" id="IPR016185">
    <property type="entry name" value="PreATP-grasp_dom_sf"/>
</dbReference>
<evidence type="ECO:0000256" key="1">
    <source>
        <dbReference type="ARBA" id="ARBA00001936"/>
    </source>
</evidence>
<comment type="pathway">
    <text evidence="10">Sulfur metabolism; glutathione biosynthesis; glutathione from L-cysteine and L-glutamate: step 2/2.</text>
</comment>
<evidence type="ECO:0000313" key="12">
    <source>
        <dbReference type="EMBL" id="PIQ85409.1"/>
    </source>
</evidence>
<comment type="similarity">
    <text evidence="10">Belongs to the prokaryotic GSH synthase family.</text>
</comment>
<keyword evidence="6 10" id="KW-0547">Nucleotide-binding</keyword>
<organism evidence="12 13">
    <name type="scientific">Candidatus Abzuiibacterium crystallinum</name>
    <dbReference type="NCBI Taxonomy" id="1974748"/>
    <lineage>
        <taxon>Bacteria</taxon>
        <taxon>Pseudomonadati</taxon>
        <taxon>Candidatus Omnitrophota</taxon>
        <taxon>Candidatus Abzuiibacterium</taxon>
    </lineage>
</organism>
<feature type="domain" description="ATP-grasp" evidence="11">
    <location>
        <begin position="127"/>
        <end position="313"/>
    </location>
</feature>
<name>A0A2H0LLY9_9BACT</name>
<dbReference type="SUPFAM" id="SSF52440">
    <property type="entry name" value="PreATP-grasp domain"/>
    <property type="match status" value="1"/>
</dbReference>
<evidence type="ECO:0000256" key="7">
    <source>
        <dbReference type="ARBA" id="ARBA00022840"/>
    </source>
</evidence>
<dbReference type="GO" id="GO:0005524">
    <property type="term" value="F:ATP binding"/>
    <property type="evidence" value="ECO:0007669"/>
    <property type="project" value="UniProtKB-UniRule"/>
</dbReference>
<dbReference type="InterPro" id="IPR006284">
    <property type="entry name" value="Glut_synth_pro"/>
</dbReference>
<dbReference type="GO" id="GO:0046872">
    <property type="term" value="F:metal ion binding"/>
    <property type="evidence" value="ECO:0007669"/>
    <property type="project" value="UniProtKB-KW"/>
</dbReference>
<evidence type="ECO:0000256" key="10">
    <source>
        <dbReference type="HAMAP-Rule" id="MF_00162"/>
    </source>
</evidence>
<dbReference type="GO" id="GO:0004363">
    <property type="term" value="F:glutathione synthase activity"/>
    <property type="evidence" value="ECO:0007669"/>
    <property type="project" value="UniProtKB-UniRule"/>
</dbReference>
<reference evidence="12 13" key="1">
    <citation type="submission" date="2017-09" db="EMBL/GenBank/DDBJ databases">
        <title>Depth-based differentiation of microbial function through sediment-hosted aquifers and enrichment of novel symbionts in the deep terrestrial subsurface.</title>
        <authorList>
            <person name="Probst A.J."/>
            <person name="Ladd B."/>
            <person name="Jarett J.K."/>
            <person name="Geller-Mcgrath D.E."/>
            <person name="Sieber C.M."/>
            <person name="Emerson J.B."/>
            <person name="Anantharaman K."/>
            <person name="Thomas B.C."/>
            <person name="Malmstrom R."/>
            <person name="Stieglmeier M."/>
            <person name="Klingl A."/>
            <person name="Woyke T."/>
            <person name="Ryan C.M."/>
            <person name="Banfield J.F."/>
        </authorList>
    </citation>
    <scope>NUCLEOTIDE SEQUENCE [LARGE SCALE GENOMIC DNA]</scope>
    <source>
        <strain evidence="12">CG11_big_fil_rev_8_21_14_0_20_45_26</strain>
    </source>
</reference>
<dbReference type="PANTHER" id="PTHR21621">
    <property type="entry name" value="RIBOSOMAL PROTEIN S6 MODIFICATION PROTEIN"/>
    <property type="match status" value="1"/>
</dbReference>
<dbReference type="EMBL" id="PCVY01000066">
    <property type="protein sequence ID" value="PIQ85409.1"/>
    <property type="molecule type" value="Genomic_DNA"/>
</dbReference>
<dbReference type="InterPro" id="IPR004215">
    <property type="entry name" value="GSHS_N"/>
</dbReference>
<dbReference type="Pfam" id="PF02955">
    <property type="entry name" value="GSH-S_ATP"/>
    <property type="match status" value="1"/>
</dbReference>
<keyword evidence="9" id="KW-0464">Manganese</keyword>
<dbReference type="NCBIfam" id="NF003573">
    <property type="entry name" value="PRK05246.1"/>
    <property type="match status" value="1"/>
</dbReference>
<proteinExistence type="inferred from homology"/>
<dbReference type="GO" id="GO:0005737">
    <property type="term" value="C:cytoplasm"/>
    <property type="evidence" value="ECO:0007669"/>
    <property type="project" value="TreeGrafter"/>
</dbReference>
<keyword evidence="8" id="KW-0460">Magnesium</keyword>
<comment type="cofactor">
    <cofactor evidence="1">
        <name>Mn(2+)</name>
        <dbReference type="ChEBI" id="CHEBI:29035"/>
    </cofactor>
</comment>
<dbReference type="Gene3D" id="3.30.1490.20">
    <property type="entry name" value="ATP-grasp fold, A domain"/>
    <property type="match status" value="1"/>
</dbReference>
<dbReference type="Gene3D" id="3.30.470.20">
    <property type="entry name" value="ATP-grasp fold, B domain"/>
    <property type="match status" value="1"/>
</dbReference>
<accession>A0A2H0LLY9</accession>
<dbReference type="AlphaFoldDB" id="A0A2H0LLY9"/>
<dbReference type="SUPFAM" id="SSF56059">
    <property type="entry name" value="Glutathione synthetase ATP-binding domain-like"/>
    <property type="match status" value="1"/>
</dbReference>
<gene>
    <name evidence="10" type="primary">gshB</name>
    <name evidence="12" type="ORF">COV74_08840</name>
</gene>
<dbReference type="Proteomes" id="UP000230859">
    <property type="component" value="Unassembled WGS sequence"/>
</dbReference>
<dbReference type="HAMAP" id="MF_00162">
    <property type="entry name" value="GSH_S"/>
    <property type="match status" value="1"/>
</dbReference>
<keyword evidence="3 10" id="KW-0436">Ligase</keyword>
<dbReference type="UniPathway" id="UPA00142">
    <property type="reaction ID" value="UER00210"/>
</dbReference>
<comment type="caution">
    <text evidence="12">The sequence shown here is derived from an EMBL/GenBank/DDBJ whole genome shotgun (WGS) entry which is preliminary data.</text>
</comment>
<keyword evidence="5" id="KW-0479">Metal-binding</keyword>
<dbReference type="InterPro" id="IPR013815">
    <property type="entry name" value="ATP_grasp_subdomain_1"/>
</dbReference>
<keyword evidence="7 10" id="KW-0067">ATP-binding</keyword>
<comment type="cofactor">
    <cofactor evidence="2">
        <name>Mg(2+)</name>
        <dbReference type="ChEBI" id="CHEBI:18420"/>
    </cofactor>
</comment>
<protein>
    <recommendedName>
        <fullName evidence="10">Glutathione synthetase</fullName>
        <ecNumber evidence="10">6.3.2.3</ecNumber>
    </recommendedName>
    <alternativeName>
        <fullName evidence="10">GSH synthetase</fullName>
        <shortName evidence="10">GSH-S</shortName>
        <shortName evidence="10">GSHase</shortName>
    </alternativeName>
    <alternativeName>
        <fullName evidence="10">Glutathione synthase</fullName>
    </alternativeName>
</protein>